<accession>A0ABQ7F1H8</accession>
<dbReference type="Proteomes" id="UP000266723">
    <property type="component" value="Unassembled WGS sequence"/>
</dbReference>
<dbReference type="EMBL" id="QGKV02000297">
    <property type="protein sequence ID" value="KAF3608899.1"/>
    <property type="molecule type" value="Genomic_DNA"/>
</dbReference>
<evidence type="ECO:0000313" key="2">
    <source>
        <dbReference type="EMBL" id="KAF3608899.1"/>
    </source>
</evidence>
<reference evidence="2 3" key="1">
    <citation type="journal article" date="2020" name="BMC Genomics">
        <title>Intraspecific diversification of the crop wild relative Brassica cretica Lam. using demographic model selection.</title>
        <authorList>
            <person name="Kioukis A."/>
            <person name="Michalopoulou V.A."/>
            <person name="Briers L."/>
            <person name="Pirintsos S."/>
            <person name="Studholme D.J."/>
            <person name="Pavlidis P."/>
            <person name="Sarris P.F."/>
        </authorList>
    </citation>
    <scope>NUCLEOTIDE SEQUENCE [LARGE SCALE GENOMIC DNA]</scope>
    <source>
        <strain evidence="3">cv. PFS-1207/04</strain>
    </source>
</reference>
<name>A0ABQ7F1H8_BRACR</name>
<sequence length="333" mass="37196">MMDTGTIKQPPHTILNDGDIELLMSIQEWKNAVFVCVTSGAMGVTTYNFLCRSPFTIGDTTYLADGITEEQHLAAINDNSFNFNNTDICNRVLRELFTEEKLVLFYHYSFEIEKAKQTTQPNVNLSKHNREGNRIMPNVNRRGDVNSTNGEEIHQDKRFCNMEGQGFTINPIPPKGVNVGESSRRPRFVEEYSGDATFFRPTVGDMVGDTDYWDTGGGEGCDDIINMSSELNLEDELYSMCENDFVEIDGSSTGSTAVAGYVNVGVKNDNINLTTKRIQTKDNRGTLRPGNEDVGNPLQYINIESDAEPHDGMNAHRMVADSFSEYRGANGLY</sequence>
<gene>
    <name evidence="2" type="ORF">DY000_02047464</name>
</gene>
<proteinExistence type="predicted"/>
<feature type="region of interest" description="Disordered" evidence="1">
    <location>
        <begin position="123"/>
        <end position="149"/>
    </location>
</feature>
<protein>
    <submittedName>
        <fullName evidence="2">Uncharacterized protein</fullName>
    </submittedName>
</protein>
<comment type="caution">
    <text evidence="2">The sequence shown here is derived from an EMBL/GenBank/DDBJ whole genome shotgun (WGS) entry which is preliminary data.</text>
</comment>
<evidence type="ECO:0000313" key="3">
    <source>
        <dbReference type="Proteomes" id="UP000266723"/>
    </source>
</evidence>
<keyword evidence="3" id="KW-1185">Reference proteome</keyword>
<evidence type="ECO:0000256" key="1">
    <source>
        <dbReference type="SAM" id="MobiDB-lite"/>
    </source>
</evidence>
<organism evidence="2 3">
    <name type="scientific">Brassica cretica</name>
    <name type="common">Mustard</name>
    <dbReference type="NCBI Taxonomy" id="69181"/>
    <lineage>
        <taxon>Eukaryota</taxon>
        <taxon>Viridiplantae</taxon>
        <taxon>Streptophyta</taxon>
        <taxon>Embryophyta</taxon>
        <taxon>Tracheophyta</taxon>
        <taxon>Spermatophyta</taxon>
        <taxon>Magnoliopsida</taxon>
        <taxon>eudicotyledons</taxon>
        <taxon>Gunneridae</taxon>
        <taxon>Pentapetalae</taxon>
        <taxon>rosids</taxon>
        <taxon>malvids</taxon>
        <taxon>Brassicales</taxon>
        <taxon>Brassicaceae</taxon>
        <taxon>Brassiceae</taxon>
        <taxon>Brassica</taxon>
    </lineage>
</organism>